<dbReference type="InterPro" id="IPR024034">
    <property type="entry name" value="ATPase_F1/V1_b/a_C"/>
</dbReference>
<dbReference type="SUPFAM" id="SSF52540">
    <property type="entry name" value="P-loop containing nucleoside triphosphate hydrolases"/>
    <property type="match status" value="1"/>
</dbReference>
<dbReference type="Proteomes" id="UP000228500">
    <property type="component" value="Unassembled WGS sequence"/>
</dbReference>
<name>A0A2M7LLE9_9BACT</name>
<dbReference type="InterPro" id="IPR027417">
    <property type="entry name" value="P-loop_NTPase"/>
</dbReference>
<dbReference type="InterPro" id="IPR000194">
    <property type="entry name" value="ATPase_F1/V1/A1_a/bsu_nucl-bd"/>
</dbReference>
<keyword evidence="8" id="KW-0472">Membrane</keyword>
<keyword evidence="3" id="KW-0813">Transport</keyword>
<dbReference type="InterPro" id="IPR055190">
    <property type="entry name" value="ATP-synt_VA_C"/>
</dbReference>
<comment type="caution">
    <text evidence="12">The sequence shown here is derived from an EMBL/GenBank/DDBJ whole genome shotgun (WGS) entry which is preliminary data.</text>
</comment>
<evidence type="ECO:0000313" key="12">
    <source>
        <dbReference type="EMBL" id="PIX68882.1"/>
    </source>
</evidence>
<evidence type="ECO:0000256" key="5">
    <source>
        <dbReference type="ARBA" id="ARBA00022840"/>
    </source>
</evidence>
<comment type="similarity">
    <text evidence="2">Belongs to the ATPase alpha/beta chains family.</text>
</comment>
<keyword evidence="4" id="KW-0547">Nucleotide-binding</keyword>
<comment type="subcellular location">
    <subcellularLocation>
        <location evidence="1">Membrane</location>
    </subcellularLocation>
</comment>
<dbReference type="GO" id="GO:0046933">
    <property type="term" value="F:proton-transporting ATP synthase activity, rotational mechanism"/>
    <property type="evidence" value="ECO:0007669"/>
    <property type="project" value="TreeGrafter"/>
</dbReference>
<evidence type="ECO:0000313" key="13">
    <source>
        <dbReference type="Proteomes" id="UP000228500"/>
    </source>
</evidence>
<dbReference type="Pfam" id="PF00006">
    <property type="entry name" value="ATP-synt_ab"/>
    <property type="match status" value="1"/>
</dbReference>
<keyword evidence="5" id="KW-0067">ATP-binding</keyword>
<dbReference type="Gene3D" id="3.40.50.300">
    <property type="entry name" value="P-loop containing nucleotide triphosphate hydrolases"/>
    <property type="match status" value="1"/>
</dbReference>
<evidence type="ECO:0000256" key="3">
    <source>
        <dbReference type="ARBA" id="ARBA00022448"/>
    </source>
</evidence>
<dbReference type="EMBL" id="PFJH01000036">
    <property type="protein sequence ID" value="PIX68882.1"/>
    <property type="molecule type" value="Genomic_DNA"/>
</dbReference>
<organism evidence="12 13">
    <name type="scientific">Candidatus Roizmanbacteria bacterium CG_4_10_14_3_um_filter_39_13</name>
    <dbReference type="NCBI Taxonomy" id="1974831"/>
    <lineage>
        <taxon>Bacteria</taxon>
        <taxon>Candidatus Roizmaniibacteriota</taxon>
    </lineage>
</organism>
<dbReference type="InterPro" id="IPR003593">
    <property type="entry name" value="AAA+_ATPase"/>
</dbReference>
<dbReference type="GO" id="GO:0005524">
    <property type="term" value="F:ATP binding"/>
    <property type="evidence" value="ECO:0007669"/>
    <property type="project" value="UniProtKB-KW"/>
</dbReference>
<dbReference type="PANTHER" id="PTHR15184:SF71">
    <property type="entry name" value="ATP SYNTHASE SUBUNIT BETA, MITOCHONDRIAL"/>
    <property type="match status" value="1"/>
</dbReference>
<feature type="non-terminal residue" evidence="12">
    <location>
        <position position="1"/>
    </location>
</feature>
<protein>
    <submittedName>
        <fullName evidence="12">F0F1 ATP synthase subunit beta</fullName>
    </submittedName>
</protein>
<dbReference type="InterPro" id="IPR050053">
    <property type="entry name" value="ATPase_alpha/beta_chains"/>
</dbReference>
<dbReference type="SMART" id="SM00382">
    <property type="entry name" value="AAA"/>
    <property type="match status" value="1"/>
</dbReference>
<evidence type="ECO:0000256" key="4">
    <source>
        <dbReference type="ARBA" id="ARBA00022741"/>
    </source>
</evidence>
<sequence>GNVVEMEFLGQQPEIHEIILAAATDKSVKIENIMSSKKNLYYGLVYTGSEKIKRGEALVGTGKYFEIPVGESLLGRVIDIFGNPMDGKGEINRDLMWPVFQSSPALLKVIPSTSIQETGIKSIDFFAPILQGGKVGLFGGAGVGKTILLTEIIHNIVVLSKNKNTCVFTGVGERIREGQELYESLEKNNVLPQVASIFGQMGENSAVRFRTAFAGVTMAEYFRDISKKNVLFFIDNIFRFAQAGYELSTLTNAIPSEGGYQSTLISEMADFHERLVSTDSGKLTTIETVFVPSDDMTDQAVQSIFPYLDSVVVLSRQVYQEGRFPSIDLLSSTSSGLSAEIVGKEHEQALREAQSILKKSVALERIVSLVGESELSADDQIMYKRAKIIKNYMTQNFFVVQRQTGKKGDYIPVSQTVTDVIGIIEGKYDNRKPEEFLYIGGIK</sequence>
<dbReference type="SUPFAM" id="SSF47917">
    <property type="entry name" value="C-terminal domain of alpha and beta subunits of F1 ATP synthase"/>
    <property type="match status" value="1"/>
</dbReference>
<dbReference type="Gene3D" id="1.10.1140.10">
    <property type="entry name" value="Bovine Mitochondrial F1-atpase, Atp Synthase Beta Chain, Chain D, domain 3"/>
    <property type="match status" value="1"/>
</dbReference>
<evidence type="ECO:0000256" key="2">
    <source>
        <dbReference type="ARBA" id="ARBA00008936"/>
    </source>
</evidence>
<evidence type="ECO:0000256" key="1">
    <source>
        <dbReference type="ARBA" id="ARBA00004370"/>
    </source>
</evidence>
<keyword evidence="9" id="KW-0139">CF(1)</keyword>
<dbReference type="AlphaFoldDB" id="A0A2M7LLE9"/>
<accession>A0A2M7LLE9</accession>
<evidence type="ECO:0000256" key="7">
    <source>
        <dbReference type="ARBA" id="ARBA00023065"/>
    </source>
</evidence>
<proteinExistence type="inferred from homology"/>
<evidence type="ECO:0000259" key="11">
    <source>
        <dbReference type="SMART" id="SM00382"/>
    </source>
</evidence>
<keyword evidence="10" id="KW-0066">ATP synthesis</keyword>
<keyword evidence="6" id="KW-1278">Translocase</keyword>
<keyword evidence="7" id="KW-0406">Ion transport</keyword>
<reference evidence="13" key="1">
    <citation type="submission" date="2017-09" db="EMBL/GenBank/DDBJ databases">
        <title>Depth-based differentiation of microbial function through sediment-hosted aquifers and enrichment of novel symbionts in the deep terrestrial subsurface.</title>
        <authorList>
            <person name="Probst A.J."/>
            <person name="Ladd B."/>
            <person name="Jarett J.K."/>
            <person name="Geller-Mcgrath D.E."/>
            <person name="Sieber C.M.K."/>
            <person name="Emerson J.B."/>
            <person name="Anantharaman K."/>
            <person name="Thomas B.C."/>
            <person name="Malmstrom R."/>
            <person name="Stieglmeier M."/>
            <person name="Klingl A."/>
            <person name="Woyke T."/>
            <person name="Ryan C.M."/>
            <person name="Banfield J.F."/>
        </authorList>
    </citation>
    <scope>NUCLEOTIDE SEQUENCE [LARGE SCALE GENOMIC DNA]</scope>
</reference>
<gene>
    <name evidence="12" type="ORF">COZ40_00900</name>
</gene>
<feature type="domain" description="AAA+ ATPase" evidence="11">
    <location>
        <begin position="131"/>
        <end position="279"/>
    </location>
</feature>
<evidence type="ECO:0000256" key="6">
    <source>
        <dbReference type="ARBA" id="ARBA00022967"/>
    </source>
</evidence>
<dbReference type="GO" id="GO:0045259">
    <property type="term" value="C:proton-transporting ATP synthase complex"/>
    <property type="evidence" value="ECO:0007669"/>
    <property type="project" value="UniProtKB-KW"/>
</dbReference>
<evidence type="ECO:0000256" key="10">
    <source>
        <dbReference type="ARBA" id="ARBA00023310"/>
    </source>
</evidence>
<dbReference type="Pfam" id="PF22919">
    <property type="entry name" value="ATP-synt_VA_C"/>
    <property type="match status" value="1"/>
</dbReference>
<dbReference type="PANTHER" id="PTHR15184">
    <property type="entry name" value="ATP SYNTHASE"/>
    <property type="match status" value="1"/>
</dbReference>
<evidence type="ECO:0000256" key="9">
    <source>
        <dbReference type="ARBA" id="ARBA00023196"/>
    </source>
</evidence>
<evidence type="ECO:0000256" key="8">
    <source>
        <dbReference type="ARBA" id="ARBA00023136"/>
    </source>
</evidence>